<evidence type="ECO:0000259" key="1">
    <source>
        <dbReference type="Pfam" id="PF18765"/>
    </source>
</evidence>
<gene>
    <name evidence="2" type="ordered locus">Mhun_0428</name>
</gene>
<evidence type="ECO:0000313" key="3">
    <source>
        <dbReference type="Proteomes" id="UP000001941"/>
    </source>
</evidence>
<feature type="domain" description="Polymerase beta nucleotidyltransferase" evidence="1">
    <location>
        <begin position="41"/>
        <end position="123"/>
    </location>
</feature>
<dbReference type="Proteomes" id="UP000001941">
    <property type="component" value="Chromosome"/>
</dbReference>
<keyword evidence="3" id="KW-1185">Reference proteome</keyword>
<dbReference type="EMBL" id="CP000254">
    <property type="protein sequence ID" value="ABD40192.1"/>
    <property type="molecule type" value="Genomic_DNA"/>
</dbReference>
<name>Q2FQH6_METHJ</name>
<dbReference type="PANTHER" id="PTHR43852:SF2">
    <property type="entry name" value="PROTEIN ADENYLYLTRANSFERASE MNTA"/>
    <property type="match status" value="1"/>
</dbReference>
<dbReference type="HOGENOM" id="CLU_130257_1_2_2"/>
<dbReference type="STRING" id="323259.Mhun_0428"/>
<dbReference type="InterPro" id="IPR052930">
    <property type="entry name" value="TA_antitoxin_MntA"/>
</dbReference>
<proteinExistence type="predicted"/>
<reference evidence="3" key="1">
    <citation type="journal article" date="2016" name="Stand. Genomic Sci.">
        <title>Complete genome sequence of Methanospirillum hungatei type strain JF1.</title>
        <authorList>
            <person name="Gunsalus R.P."/>
            <person name="Cook L.E."/>
            <person name="Crable B."/>
            <person name="Rohlin L."/>
            <person name="McDonald E."/>
            <person name="Mouttaki H."/>
            <person name="Sieber J.R."/>
            <person name="Poweleit N."/>
            <person name="Zhou H."/>
            <person name="Lapidus A.L."/>
            <person name="Daligault H.E."/>
            <person name="Land M."/>
            <person name="Gilna P."/>
            <person name="Ivanova N."/>
            <person name="Kyrpides N."/>
            <person name="Culley D.E."/>
            <person name="McInerney M.J."/>
        </authorList>
    </citation>
    <scope>NUCLEOTIDE SEQUENCE [LARGE SCALE GENOMIC DNA]</scope>
    <source>
        <strain evidence="3">ATCC 27890 / DSM 864 / NBRC 100397 / JF-1</strain>
    </source>
</reference>
<dbReference type="KEGG" id="mhu:Mhun_0428"/>
<dbReference type="SUPFAM" id="SSF81301">
    <property type="entry name" value="Nucleotidyltransferase"/>
    <property type="match status" value="1"/>
</dbReference>
<dbReference type="InterPro" id="IPR043519">
    <property type="entry name" value="NT_sf"/>
</dbReference>
<dbReference type="Gene3D" id="3.30.460.10">
    <property type="entry name" value="Beta Polymerase, domain 2"/>
    <property type="match status" value="1"/>
</dbReference>
<dbReference type="InParanoid" id="Q2FQH6"/>
<dbReference type="eggNOG" id="arCOG02105">
    <property type="taxonomic scope" value="Archaea"/>
</dbReference>
<accession>Q2FQH6</accession>
<evidence type="ECO:0000313" key="2">
    <source>
        <dbReference type="EMBL" id="ABD40192.1"/>
    </source>
</evidence>
<dbReference type="PANTHER" id="PTHR43852">
    <property type="entry name" value="NUCLEOTIDYLTRANSFERASE"/>
    <property type="match status" value="1"/>
</dbReference>
<sequence>MRKSIDHMTFQSDRVQIRKIFADYKIPPDEQNDIINLLHDLSKNCQILAIYLFGSYARNEPKPYSDIDIAVITRMTDPPRDLKEIIGSYSSKKLDVQVFADLPLSAQMQVLAQGVPLYIRNEDSLWSVIKSVSLSFMDLEPMRNRCRERLLGV</sequence>
<dbReference type="Pfam" id="PF18765">
    <property type="entry name" value="Polbeta"/>
    <property type="match status" value="1"/>
</dbReference>
<dbReference type="InterPro" id="IPR041633">
    <property type="entry name" value="Polbeta"/>
</dbReference>
<protein>
    <submittedName>
        <fullName evidence="2">DNA polymerase, beta-like region</fullName>
    </submittedName>
</protein>
<dbReference type="CDD" id="cd05403">
    <property type="entry name" value="NT_KNTase_like"/>
    <property type="match status" value="1"/>
</dbReference>
<organism evidence="2 3">
    <name type="scientific">Methanospirillum hungatei JF-1 (strain ATCC 27890 / DSM 864 / NBRC 100397 / JF-1)</name>
    <dbReference type="NCBI Taxonomy" id="323259"/>
    <lineage>
        <taxon>Archaea</taxon>
        <taxon>Methanobacteriati</taxon>
        <taxon>Methanobacteriota</taxon>
        <taxon>Stenosarchaea group</taxon>
        <taxon>Methanomicrobia</taxon>
        <taxon>Methanomicrobiales</taxon>
        <taxon>Methanospirillaceae</taxon>
        <taxon>Methanospirillum</taxon>
    </lineage>
</organism>
<dbReference type="EnsemblBacteria" id="ABD40192">
    <property type="protein sequence ID" value="ABD40192"/>
    <property type="gene ID" value="Mhun_0428"/>
</dbReference>
<dbReference type="AlphaFoldDB" id="Q2FQH6"/>